<dbReference type="PANTHER" id="PTHR43448">
    <property type="entry name" value="PROTOHEME IX FARNESYLTRANSFERASE, MITOCHONDRIAL"/>
    <property type="match status" value="1"/>
</dbReference>
<keyword evidence="11" id="KW-1185">Reference proteome</keyword>
<feature type="transmembrane region" description="Helical" evidence="9">
    <location>
        <begin position="21"/>
        <end position="42"/>
    </location>
</feature>
<dbReference type="GO" id="GO:0005886">
    <property type="term" value="C:plasma membrane"/>
    <property type="evidence" value="ECO:0007669"/>
    <property type="project" value="UniProtKB-SubCell"/>
</dbReference>
<sequence length="299" mass="33365">MIDQTASRAVSQTSVIADIKSLFKGLVLISNVLPVLIGFWLALYFSGGSFGDHWLTFVLTIIGSITLIGGALVLNNWYDVDIDTVMKRTQHRPTVTGTISLRSVLILGIGLSVIGFNLMLFTNVEVAVYGLIGWFTYVVLYTMWSKRKYTWNTLIGSVSGAVTPLIGWAAVSSTFHIVPIVLFVVMFLWQMPHTYAIAMKKCEEYAAAKVAMLPVVRGFQLTKRQSVVYIACLLPLPFFLATLGTVFVVVATVLNIVWLGIGISGFFVKNELRWAHVMFLSSLHYLMVFFFLIMFVTMF</sequence>
<comment type="subcellular location">
    <subcellularLocation>
        <location evidence="9">Cell membrane</location>
        <topology evidence="9">Multi-pass membrane protein</topology>
    </subcellularLocation>
    <subcellularLocation>
        <location evidence="1">Membrane</location>
        <topology evidence="1">Multi-pass membrane protein</topology>
    </subcellularLocation>
</comment>
<dbReference type="Proteomes" id="UP001145072">
    <property type="component" value="Unassembled WGS sequence"/>
</dbReference>
<dbReference type="GO" id="GO:0008495">
    <property type="term" value="F:protoheme IX farnesyltransferase activity"/>
    <property type="evidence" value="ECO:0007669"/>
    <property type="project" value="UniProtKB-UniRule"/>
</dbReference>
<reference evidence="10" key="1">
    <citation type="submission" date="2022-06" db="EMBL/GenBank/DDBJ databases">
        <title>Aquibacillus sp. a new bacterium isolated from soil saline samples.</title>
        <authorList>
            <person name="Galisteo C."/>
            <person name="De La Haba R."/>
            <person name="Sanchez-Porro C."/>
            <person name="Ventosa A."/>
        </authorList>
    </citation>
    <scope>NUCLEOTIDE SEQUENCE</scope>
    <source>
        <strain evidence="10">JCM 12387</strain>
    </source>
</reference>
<dbReference type="CDD" id="cd13957">
    <property type="entry name" value="PT_UbiA_Cox10"/>
    <property type="match status" value="1"/>
</dbReference>
<evidence type="ECO:0000256" key="6">
    <source>
        <dbReference type="ARBA" id="ARBA00023133"/>
    </source>
</evidence>
<keyword evidence="6 9" id="KW-0350">Heme biosynthesis</keyword>
<dbReference type="InterPro" id="IPR044878">
    <property type="entry name" value="UbiA_sf"/>
</dbReference>
<dbReference type="InterPro" id="IPR000537">
    <property type="entry name" value="UbiA_prenyltransferase"/>
</dbReference>
<feature type="transmembrane region" description="Helical" evidence="9">
    <location>
        <begin position="177"/>
        <end position="198"/>
    </location>
</feature>
<dbReference type="Gene3D" id="1.10.357.140">
    <property type="entry name" value="UbiA prenyltransferase"/>
    <property type="match status" value="1"/>
</dbReference>
<dbReference type="PANTHER" id="PTHR43448:SF2">
    <property type="entry name" value="PROTOHEME IX FARNESYLTRANSFERASE, MITOCHONDRIAL"/>
    <property type="match status" value="1"/>
</dbReference>
<dbReference type="PROSITE" id="PS00943">
    <property type="entry name" value="UBIA"/>
    <property type="match status" value="1"/>
</dbReference>
<dbReference type="GO" id="GO:0048034">
    <property type="term" value="P:heme O biosynthetic process"/>
    <property type="evidence" value="ECO:0007669"/>
    <property type="project" value="UniProtKB-UniRule"/>
</dbReference>
<dbReference type="EC" id="2.5.1.141" evidence="9"/>
<keyword evidence="2 9" id="KW-1003">Cell membrane</keyword>
<dbReference type="InterPro" id="IPR030470">
    <property type="entry name" value="UbiA_prenylTrfase_CS"/>
</dbReference>
<dbReference type="AlphaFoldDB" id="A0A9X3WM99"/>
<gene>
    <name evidence="10" type="primary">cyoE</name>
    <name evidence="9" type="synonym">ctaB</name>
    <name evidence="10" type="ORF">NC661_20135</name>
</gene>
<evidence type="ECO:0000256" key="8">
    <source>
        <dbReference type="ARBA" id="ARBA00047690"/>
    </source>
</evidence>
<feature type="transmembrane region" description="Helical" evidence="9">
    <location>
        <begin position="99"/>
        <end position="120"/>
    </location>
</feature>
<proteinExistence type="inferred from homology"/>
<keyword evidence="3 9" id="KW-0808">Transferase</keyword>
<keyword evidence="5 9" id="KW-1133">Transmembrane helix</keyword>
<evidence type="ECO:0000256" key="9">
    <source>
        <dbReference type="HAMAP-Rule" id="MF_00154"/>
    </source>
</evidence>
<feature type="transmembrane region" description="Helical" evidence="9">
    <location>
        <begin position="274"/>
        <end position="296"/>
    </location>
</feature>
<dbReference type="HAMAP" id="MF_00154">
    <property type="entry name" value="CyoE_CtaB"/>
    <property type="match status" value="1"/>
</dbReference>
<dbReference type="NCBIfam" id="TIGR01473">
    <property type="entry name" value="cyoE_ctaB"/>
    <property type="match status" value="1"/>
</dbReference>
<comment type="function">
    <text evidence="9">Converts heme B (protoheme IX) to heme O by substitution of the vinyl group on carbon 2 of heme B porphyrin ring with a hydroxyethyl farnesyl side group.</text>
</comment>
<evidence type="ECO:0000256" key="5">
    <source>
        <dbReference type="ARBA" id="ARBA00022989"/>
    </source>
</evidence>
<evidence type="ECO:0000256" key="7">
    <source>
        <dbReference type="ARBA" id="ARBA00023136"/>
    </source>
</evidence>
<evidence type="ECO:0000313" key="11">
    <source>
        <dbReference type="Proteomes" id="UP001145072"/>
    </source>
</evidence>
<organism evidence="10 11">
    <name type="scientific">Aquibacillus koreensis</name>
    <dbReference type="NCBI Taxonomy" id="279446"/>
    <lineage>
        <taxon>Bacteria</taxon>
        <taxon>Bacillati</taxon>
        <taxon>Bacillota</taxon>
        <taxon>Bacilli</taxon>
        <taxon>Bacillales</taxon>
        <taxon>Bacillaceae</taxon>
        <taxon>Aquibacillus</taxon>
    </lineage>
</organism>
<name>A0A9X3WM99_9BACI</name>
<evidence type="ECO:0000256" key="3">
    <source>
        <dbReference type="ARBA" id="ARBA00022679"/>
    </source>
</evidence>
<comment type="miscellaneous">
    <text evidence="9">Carbon 2 of the heme B porphyrin ring is defined according to the Fischer nomenclature.</text>
</comment>
<comment type="similarity">
    <text evidence="9">Belongs to the UbiA prenyltransferase family. Protoheme IX farnesyltransferase subfamily.</text>
</comment>
<comment type="catalytic activity">
    <reaction evidence="8 9">
        <text>heme b + (2E,6E)-farnesyl diphosphate + H2O = Fe(II)-heme o + diphosphate</text>
        <dbReference type="Rhea" id="RHEA:28070"/>
        <dbReference type="ChEBI" id="CHEBI:15377"/>
        <dbReference type="ChEBI" id="CHEBI:33019"/>
        <dbReference type="ChEBI" id="CHEBI:60344"/>
        <dbReference type="ChEBI" id="CHEBI:60530"/>
        <dbReference type="ChEBI" id="CHEBI:175763"/>
        <dbReference type="EC" id="2.5.1.141"/>
    </reaction>
</comment>
<evidence type="ECO:0000313" key="10">
    <source>
        <dbReference type="EMBL" id="MDC3422667.1"/>
    </source>
</evidence>
<protein>
    <recommendedName>
        <fullName evidence="9">Protoheme IX farnesyltransferase</fullName>
        <ecNumber evidence="9">2.5.1.141</ecNumber>
    </recommendedName>
    <alternativeName>
        <fullName evidence="9">Heme B farnesyltransferase</fullName>
    </alternativeName>
    <alternativeName>
        <fullName evidence="9">Heme O synthase</fullName>
    </alternativeName>
</protein>
<keyword evidence="4 9" id="KW-0812">Transmembrane</keyword>
<evidence type="ECO:0000256" key="1">
    <source>
        <dbReference type="ARBA" id="ARBA00004141"/>
    </source>
</evidence>
<accession>A0A9X3WM99</accession>
<feature type="transmembrane region" description="Helical" evidence="9">
    <location>
        <begin position="151"/>
        <end position="171"/>
    </location>
</feature>
<dbReference type="Pfam" id="PF01040">
    <property type="entry name" value="UbiA"/>
    <property type="match status" value="1"/>
</dbReference>
<comment type="subunit">
    <text evidence="9">Interacts with CtaA.</text>
</comment>
<evidence type="ECO:0000256" key="4">
    <source>
        <dbReference type="ARBA" id="ARBA00022692"/>
    </source>
</evidence>
<comment type="pathway">
    <text evidence="9">Porphyrin-containing compound metabolism; heme O biosynthesis; heme O from protoheme: step 1/1.</text>
</comment>
<feature type="transmembrane region" description="Helical" evidence="9">
    <location>
        <begin position="54"/>
        <end position="78"/>
    </location>
</feature>
<feature type="transmembrane region" description="Helical" evidence="9">
    <location>
        <begin position="227"/>
        <end position="254"/>
    </location>
</feature>
<dbReference type="InterPro" id="IPR006369">
    <property type="entry name" value="Protohaem_IX_farnesylTrfase"/>
</dbReference>
<evidence type="ECO:0000256" key="2">
    <source>
        <dbReference type="ARBA" id="ARBA00022475"/>
    </source>
</evidence>
<dbReference type="RefSeq" id="WP_259871905.1">
    <property type="nucleotide sequence ID" value="NZ_JAMQJZ010000025.1"/>
</dbReference>
<dbReference type="EMBL" id="JAMQJZ010000025">
    <property type="protein sequence ID" value="MDC3422667.1"/>
    <property type="molecule type" value="Genomic_DNA"/>
</dbReference>
<feature type="transmembrane region" description="Helical" evidence="9">
    <location>
        <begin position="126"/>
        <end position="144"/>
    </location>
</feature>
<keyword evidence="7 9" id="KW-0472">Membrane</keyword>
<comment type="caution">
    <text evidence="10">The sequence shown here is derived from an EMBL/GenBank/DDBJ whole genome shotgun (WGS) entry which is preliminary data.</text>
</comment>